<proteinExistence type="inferred from homology"/>
<evidence type="ECO:0000313" key="10">
    <source>
        <dbReference type="Proteomes" id="UP000264820"/>
    </source>
</evidence>
<evidence type="ECO:0000256" key="8">
    <source>
        <dbReference type="SAM" id="SignalP"/>
    </source>
</evidence>
<evidence type="ECO:0008006" key="11">
    <source>
        <dbReference type="Google" id="ProtNLM"/>
    </source>
</evidence>
<dbReference type="InterPro" id="IPR051665">
    <property type="entry name" value="Adrenomedullin-reg_peptide"/>
</dbReference>
<dbReference type="GeneTree" id="ENSGT00940000169535"/>
<dbReference type="GO" id="GO:0005179">
    <property type="term" value="F:hormone activity"/>
    <property type="evidence" value="ECO:0007669"/>
    <property type="project" value="InterPro"/>
</dbReference>
<feature type="transmembrane region" description="Helical" evidence="7">
    <location>
        <begin position="53"/>
        <end position="72"/>
    </location>
</feature>
<keyword evidence="3" id="KW-0964">Secreted</keyword>
<evidence type="ECO:0000256" key="5">
    <source>
        <dbReference type="ARBA" id="ARBA00023157"/>
    </source>
</evidence>
<evidence type="ECO:0000256" key="6">
    <source>
        <dbReference type="SAM" id="MobiDB-lite"/>
    </source>
</evidence>
<keyword evidence="7" id="KW-1133">Transmembrane helix</keyword>
<comment type="similarity">
    <text evidence="2">Belongs to the adrenomedullin family.</text>
</comment>
<comment type="subcellular location">
    <subcellularLocation>
        <location evidence="1">Secreted</location>
    </subcellularLocation>
</comment>
<keyword evidence="4 8" id="KW-0732">Signal</keyword>
<dbReference type="PANTHER" id="PTHR23414">
    <property type="entry name" value="ADRENOMEDULLIN, ADM"/>
    <property type="match status" value="1"/>
</dbReference>
<evidence type="ECO:0000256" key="4">
    <source>
        <dbReference type="ARBA" id="ARBA00022729"/>
    </source>
</evidence>
<keyword evidence="7" id="KW-0472">Membrane</keyword>
<evidence type="ECO:0000256" key="2">
    <source>
        <dbReference type="ARBA" id="ARBA00010575"/>
    </source>
</evidence>
<sequence length="137" mass="15106">MEIAVLLLLTVPLTATSPLRPAPSFDQDTSVAEVKASGLGRSEEAREQQRLSFLKIVPFNEIFILLLLLLFLHDMNGFSPFANSSAVRQLRQRRAPQAGCKLGTCHVHNLANTLYHMSKTSGKEKSKNANDPQGYGK</sequence>
<dbReference type="InterPro" id="IPR021116">
    <property type="entry name" value="Calcitonin/adrenomedullin"/>
</dbReference>
<feature type="region of interest" description="Disordered" evidence="6">
    <location>
        <begin position="118"/>
        <end position="137"/>
    </location>
</feature>
<reference evidence="9" key="1">
    <citation type="submission" date="2025-08" db="UniProtKB">
        <authorList>
            <consortium name="Ensembl"/>
        </authorList>
    </citation>
    <scope>IDENTIFICATION</scope>
</reference>
<dbReference type="OMA" id="IIPFHSE"/>
<evidence type="ECO:0000256" key="7">
    <source>
        <dbReference type="SAM" id="Phobius"/>
    </source>
</evidence>
<dbReference type="AlphaFoldDB" id="A0A3Q2YC15"/>
<reference evidence="9" key="2">
    <citation type="submission" date="2025-09" db="UniProtKB">
        <authorList>
            <consortium name="Ensembl"/>
        </authorList>
    </citation>
    <scope>IDENTIFICATION</scope>
</reference>
<accession>A0A3Q2YC15</accession>
<keyword evidence="10" id="KW-1185">Reference proteome</keyword>
<evidence type="ECO:0000256" key="3">
    <source>
        <dbReference type="ARBA" id="ARBA00022525"/>
    </source>
</evidence>
<dbReference type="GO" id="GO:0007189">
    <property type="term" value="P:adenylate cyclase-activating G protein-coupled receptor signaling pathway"/>
    <property type="evidence" value="ECO:0007669"/>
    <property type="project" value="TreeGrafter"/>
</dbReference>
<keyword evidence="7" id="KW-0812">Transmembrane</keyword>
<feature type="chain" id="PRO_5018728922" description="Adrenomedullin" evidence="8">
    <location>
        <begin position="17"/>
        <end position="137"/>
    </location>
</feature>
<organism evidence="9 10">
    <name type="scientific">Hippocampus comes</name>
    <name type="common">Tiger tail seahorse</name>
    <dbReference type="NCBI Taxonomy" id="109280"/>
    <lineage>
        <taxon>Eukaryota</taxon>
        <taxon>Metazoa</taxon>
        <taxon>Chordata</taxon>
        <taxon>Craniata</taxon>
        <taxon>Vertebrata</taxon>
        <taxon>Euteleostomi</taxon>
        <taxon>Actinopterygii</taxon>
        <taxon>Neopterygii</taxon>
        <taxon>Teleostei</taxon>
        <taxon>Neoteleostei</taxon>
        <taxon>Acanthomorphata</taxon>
        <taxon>Syngnathiaria</taxon>
        <taxon>Syngnathiformes</taxon>
        <taxon>Syngnathoidei</taxon>
        <taxon>Syngnathidae</taxon>
        <taxon>Hippocampus</taxon>
    </lineage>
</organism>
<feature type="signal peptide" evidence="8">
    <location>
        <begin position="1"/>
        <end position="16"/>
    </location>
</feature>
<dbReference type="GO" id="GO:0010460">
    <property type="term" value="P:positive regulation of heart rate"/>
    <property type="evidence" value="ECO:0007669"/>
    <property type="project" value="TreeGrafter"/>
</dbReference>
<dbReference type="Proteomes" id="UP000264820">
    <property type="component" value="Unplaced"/>
</dbReference>
<evidence type="ECO:0000256" key="1">
    <source>
        <dbReference type="ARBA" id="ARBA00004613"/>
    </source>
</evidence>
<name>A0A3Q2YC15_HIPCM</name>
<dbReference type="Ensembl" id="ENSHCOT00000023392.1">
    <property type="protein sequence ID" value="ENSHCOP00000015479.1"/>
    <property type="gene ID" value="ENSHCOG00000019086.1"/>
</dbReference>
<protein>
    <recommendedName>
        <fullName evidence="11">Adrenomedullin</fullName>
    </recommendedName>
</protein>
<keyword evidence="5" id="KW-1015">Disulfide bond</keyword>
<dbReference type="GO" id="GO:0005576">
    <property type="term" value="C:extracellular region"/>
    <property type="evidence" value="ECO:0007669"/>
    <property type="project" value="UniProtKB-SubCell"/>
</dbReference>
<evidence type="ECO:0000313" key="9">
    <source>
        <dbReference type="Ensembl" id="ENSHCOP00000015479.1"/>
    </source>
</evidence>
<dbReference type="PANTHER" id="PTHR23414:SF6">
    <property type="entry name" value="ADRENOMEDULLIN-5-LIKE PROTEIN-RELATED"/>
    <property type="match status" value="1"/>
</dbReference>
<dbReference type="Pfam" id="PF00214">
    <property type="entry name" value="Calc_CGRP_IAPP"/>
    <property type="match status" value="1"/>
</dbReference>
<dbReference type="GO" id="GO:0003073">
    <property type="term" value="P:regulation of systemic arterial blood pressure"/>
    <property type="evidence" value="ECO:0007669"/>
    <property type="project" value="TreeGrafter"/>
</dbReference>